<dbReference type="InterPro" id="IPR010656">
    <property type="entry name" value="DctM"/>
</dbReference>
<name>A0A1H0ITA3_9RHOB</name>
<dbReference type="Pfam" id="PF06808">
    <property type="entry name" value="DctM"/>
    <property type="match status" value="1"/>
</dbReference>
<reference evidence="4 5" key="1">
    <citation type="submission" date="2016-11" db="EMBL/GenBank/DDBJ databases">
        <authorList>
            <person name="Varghese N."/>
            <person name="Submissions S."/>
        </authorList>
    </citation>
    <scope>NUCLEOTIDE SEQUENCE [LARGE SCALE GENOMIC DNA]</scope>
    <source>
        <strain evidence="4 5">DSM 29620</strain>
    </source>
</reference>
<gene>
    <name evidence="4" type="ORF">SAMN05444142_103537</name>
</gene>
<organism evidence="4 5">
    <name type="scientific">Lutimaribacter pacificus</name>
    <dbReference type="NCBI Taxonomy" id="391948"/>
    <lineage>
        <taxon>Bacteria</taxon>
        <taxon>Pseudomonadati</taxon>
        <taxon>Pseudomonadota</taxon>
        <taxon>Alphaproteobacteria</taxon>
        <taxon>Rhodobacterales</taxon>
        <taxon>Roseobacteraceae</taxon>
        <taxon>Lutimaribacter</taxon>
    </lineage>
</organism>
<sequence length="61" mass="6434">MIGVIAALVLETVQRSPNLAAIQEALTDGAPLTTMLFLIIVGGTLFTWFLVQTGFVQAITG</sequence>
<dbReference type="GO" id="GO:0005886">
    <property type="term" value="C:plasma membrane"/>
    <property type="evidence" value="ECO:0007669"/>
    <property type="project" value="UniProtKB-SubCell"/>
</dbReference>
<evidence type="ECO:0000256" key="1">
    <source>
        <dbReference type="RuleBase" id="RU369079"/>
    </source>
</evidence>
<feature type="transmembrane region" description="Helical" evidence="2">
    <location>
        <begin position="31"/>
        <end position="51"/>
    </location>
</feature>
<keyword evidence="2" id="KW-0472">Membrane</keyword>
<evidence type="ECO:0000313" key="4">
    <source>
        <dbReference type="EMBL" id="SHK17801.1"/>
    </source>
</evidence>
<keyword evidence="2" id="KW-1133">Transmembrane helix</keyword>
<comment type="subcellular location">
    <subcellularLocation>
        <location evidence="1">Cell inner membrane</location>
        <topology evidence="1">Multi-pass membrane protein</topology>
    </subcellularLocation>
</comment>
<evidence type="ECO:0000259" key="3">
    <source>
        <dbReference type="Pfam" id="PF06808"/>
    </source>
</evidence>
<evidence type="ECO:0000313" key="5">
    <source>
        <dbReference type="Proteomes" id="UP000324252"/>
    </source>
</evidence>
<keyword evidence="1" id="KW-0997">Cell inner membrane</keyword>
<keyword evidence="2" id="KW-0812">Transmembrane</keyword>
<accession>A0A1H0ITA3</accession>
<dbReference type="EMBL" id="FQZZ01000003">
    <property type="protein sequence ID" value="SHK17801.1"/>
    <property type="molecule type" value="Genomic_DNA"/>
</dbReference>
<keyword evidence="1" id="KW-0813">Transport</keyword>
<feature type="domain" description="TRAP C4-dicarboxylate transport system permease DctM subunit" evidence="3">
    <location>
        <begin position="2"/>
        <end position="60"/>
    </location>
</feature>
<evidence type="ECO:0000256" key="2">
    <source>
        <dbReference type="SAM" id="Phobius"/>
    </source>
</evidence>
<proteinExistence type="predicted"/>
<keyword evidence="1" id="KW-1003">Cell membrane</keyword>
<dbReference type="GO" id="GO:0022857">
    <property type="term" value="F:transmembrane transporter activity"/>
    <property type="evidence" value="ECO:0007669"/>
    <property type="project" value="UniProtKB-UniRule"/>
</dbReference>
<keyword evidence="5" id="KW-1185">Reference proteome</keyword>
<dbReference type="Proteomes" id="UP000324252">
    <property type="component" value="Unassembled WGS sequence"/>
</dbReference>
<dbReference type="AlphaFoldDB" id="A0A1H0ITA3"/>
<comment type="function">
    <text evidence="1">Part of the tripartite ATP-independent periplasmic (TRAP) transport system.</text>
</comment>
<protein>
    <submittedName>
        <fullName evidence="4">Tripartite ATP-independent transporter, DctM component</fullName>
    </submittedName>
</protein>